<gene>
    <name evidence="2" type="ORF">Dsin_003439</name>
</gene>
<sequence length="219" mass="25094">MKFITTRAIKFQIFIWSACNEWLPTMGSLVRLHVPVVEWCPVCSREKESVMHALWSCSVLKMVRARFGLLKGCATASFASFKDFCSSCVDRLDEFELCLLCVVLWRLWFIRNQAVHERVRHDVTSVVSWLGCFFSDFREANKTGDPLYSTPKLVVPRWRPPDRGIYKLNTDAAVDEENSCVGLGMIIRDHLGRVMASSSQKVAMLVPRVWLRQLLSCKG</sequence>
<keyword evidence="3" id="KW-1185">Reference proteome</keyword>
<dbReference type="AlphaFoldDB" id="A0AAE0B8Y1"/>
<name>A0AAE0B8Y1_9ROSI</name>
<dbReference type="Proteomes" id="UP001281410">
    <property type="component" value="Unassembled WGS sequence"/>
</dbReference>
<dbReference type="PANTHER" id="PTHR47074:SF48">
    <property type="entry name" value="POLYNUCLEOTIDYL TRANSFERASE, RIBONUCLEASE H-LIKE SUPERFAMILY PROTEIN"/>
    <property type="match status" value="1"/>
</dbReference>
<proteinExistence type="predicted"/>
<evidence type="ECO:0000313" key="3">
    <source>
        <dbReference type="Proteomes" id="UP001281410"/>
    </source>
</evidence>
<protein>
    <recommendedName>
        <fullName evidence="1">Reverse transcriptase zinc-binding domain-containing protein</fullName>
    </recommendedName>
</protein>
<dbReference type="InterPro" id="IPR026960">
    <property type="entry name" value="RVT-Znf"/>
</dbReference>
<dbReference type="PANTHER" id="PTHR47074">
    <property type="entry name" value="BNAC02G40300D PROTEIN"/>
    <property type="match status" value="1"/>
</dbReference>
<feature type="domain" description="Reverse transcriptase zinc-binding" evidence="1">
    <location>
        <begin position="8"/>
        <end position="62"/>
    </location>
</feature>
<reference evidence="2" key="1">
    <citation type="journal article" date="2023" name="Plant J.">
        <title>Genome sequences and population genomics provide insights into the demographic history, inbreeding, and mutation load of two 'living fossil' tree species of Dipteronia.</title>
        <authorList>
            <person name="Feng Y."/>
            <person name="Comes H.P."/>
            <person name="Chen J."/>
            <person name="Zhu S."/>
            <person name="Lu R."/>
            <person name="Zhang X."/>
            <person name="Li P."/>
            <person name="Qiu J."/>
            <person name="Olsen K.M."/>
            <person name="Qiu Y."/>
        </authorList>
    </citation>
    <scope>NUCLEOTIDE SEQUENCE</scope>
    <source>
        <strain evidence="2">NBL</strain>
    </source>
</reference>
<dbReference type="Pfam" id="PF13966">
    <property type="entry name" value="zf-RVT"/>
    <property type="match status" value="1"/>
</dbReference>
<comment type="caution">
    <text evidence="2">The sequence shown here is derived from an EMBL/GenBank/DDBJ whole genome shotgun (WGS) entry which is preliminary data.</text>
</comment>
<evidence type="ECO:0000259" key="1">
    <source>
        <dbReference type="Pfam" id="PF13966"/>
    </source>
</evidence>
<evidence type="ECO:0000313" key="2">
    <source>
        <dbReference type="EMBL" id="KAK3231558.1"/>
    </source>
</evidence>
<dbReference type="EMBL" id="JANJYJ010000001">
    <property type="protein sequence ID" value="KAK3231558.1"/>
    <property type="molecule type" value="Genomic_DNA"/>
</dbReference>
<dbReference type="InterPro" id="IPR052929">
    <property type="entry name" value="RNase_H-like_EbsB-rel"/>
</dbReference>
<organism evidence="2 3">
    <name type="scientific">Dipteronia sinensis</name>
    <dbReference type="NCBI Taxonomy" id="43782"/>
    <lineage>
        <taxon>Eukaryota</taxon>
        <taxon>Viridiplantae</taxon>
        <taxon>Streptophyta</taxon>
        <taxon>Embryophyta</taxon>
        <taxon>Tracheophyta</taxon>
        <taxon>Spermatophyta</taxon>
        <taxon>Magnoliopsida</taxon>
        <taxon>eudicotyledons</taxon>
        <taxon>Gunneridae</taxon>
        <taxon>Pentapetalae</taxon>
        <taxon>rosids</taxon>
        <taxon>malvids</taxon>
        <taxon>Sapindales</taxon>
        <taxon>Sapindaceae</taxon>
        <taxon>Hippocastanoideae</taxon>
        <taxon>Acereae</taxon>
        <taxon>Dipteronia</taxon>
    </lineage>
</organism>
<accession>A0AAE0B8Y1</accession>